<dbReference type="EMBL" id="AZCX01000004">
    <property type="protein sequence ID" value="KRK48193.1"/>
    <property type="molecule type" value="Genomic_DNA"/>
</dbReference>
<name>A0A0R1HXA3_9LACO</name>
<protein>
    <recommendedName>
        <fullName evidence="2">LysM domain-containing protein</fullName>
    </recommendedName>
</protein>
<comment type="caution">
    <text evidence="3">The sequence shown here is derived from an EMBL/GenBank/DDBJ whole genome shotgun (WGS) entry which is preliminary data.</text>
</comment>
<feature type="compositionally biased region" description="Basic residues" evidence="1">
    <location>
        <begin position="279"/>
        <end position="290"/>
    </location>
</feature>
<dbReference type="SUPFAM" id="SSF54106">
    <property type="entry name" value="LysM domain"/>
    <property type="match status" value="1"/>
</dbReference>
<feature type="region of interest" description="Disordered" evidence="1">
    <location>
        <begin position="250"/>
        <end position="292"/>
    </location>
</feature>
<feature type="compositionally biased region" description="Low complexity" evidence="1">
    <location>
        <begin position="251"/>
        <end position="265"/>
    </location>
</feature>
<dbReference type="PATRIC" id="fig|1302272.5.peg.1969"/>
<feature type="domain" description="LysM" evidence="2">
    <location>
        <begin position="291"/>
        <end position="334"/>
    </location>
</feature>
<dbReference type="STRING" id="1302272.FC96_GL001932"/>
<dbReference type="InterPro" id="IPR018392">
    <property type="entry name" value="LysM"/>
</dbReference>
<dbReference type="InterPro" id="IPR036779">
    <property type="entry name" value="LysM_dom_sf"/>
</dbReference>
<evidence type="ECO:0000256" key="1">
    <source>
        <dbReference type="SAM" id="MobiDB-lite"/>
    </source>
</evidence>
<proteinExistence type="predicted"/>
<sequence length="334" mass="37355">MTVSKAQYEKALKTALNYYNKFKNIYNADSKLKDQLAEKYQHATVAEKEKLRKQIFAVQQAMFIASGNMSKYKAKYSAAKKKLAPYKAQESKRKKTIKNKEQSLNNAKKEKPGYWAAGRPLIMPKHPGTTHSYVYIDNSTETESSSTSMTSNSISPGQYVNHYTQMEPTQHQIDGKLGGSLKSMDPDSGIAGLKKQYDMLKRWSENGTEVEVLHGQRPTKSAVLTAVSANFDAPRDNAVSVSVTYQDTKWAKSATTKTSKSGSNGKKSKNKTDSNPKKKGDKSKKGKGPHYTKIQKGQGYWFFHKKYGTAVATLMAWNGWPEGKLPVGKRIRVK</sequence>
<reference evidence="3 4" key="1">
    <citation type="journal article" date="2015" name="Genome Announc.">
        <title>Expanding the biotechnology potential of lactobacilli through comparative genomics of 213 strains and associated genera.</title>
        <authorList>
            <person name="Sun Z."/>
            <person name="Harris H.M."/>
            <person name="McCann A."/>
            <person name="Guo C."/>
            <person name="Argimon S."/>
            <person name="Zhang W."/>
            <person name="Yang X."/>
            <person name="Jeffery I.B."/>
            <person name="Cooney J.C."/>
            <person name="Kagawa T.F."/>
            <person name="Liu W."/>
            <person name="Song Y."/>
            <person name="Salvetti E."/>
            <person name="Wrobel A."/>
            <person name="Rasinkangas P."/>
            <person name="Parkhill J."/>
            <person name="Rea M.C."/>
            <person name="O'Sullivan O."/>
            <person name="Ritari J."/>
            <person name="Douillard F.P."/>
            <person name="Paul Ross R."/>
            <person name="Yang R."/>
            <person name="Briner A.E."/>
            <person name="Felis G.E."/>
            <person name="de Vos W.M."/>
            <person name="Barrangou R."/>
            <person name="Klaenhammer T.R."/>
            <person name="Caufield P.W."/>
            <person name="Cui Y."/>
            <person name="Zhang H."/>
            <person name="O'Toole P.W."/>
        </authorList>
    </citation>
    <scope>NUCLEOTIDE SEQUENCE [LARGE SCALE GENOMIC DNA]</scope>
    <source>
        <strain evidence="3 4">JCM 15530</strain>
    </source>
</reference>
<evidence type="ECO:0000313" key="3">
    <source>
        <dbReference type="EMBL" id="KRK48193.1"/>
    </source>
</evidence>
<dbReference type="Proteomes" id="UP000050911">
    <property type="component" value="Unassembled WGS sequence"/>
</dbReference>
<gene>
    <name evidence="3" type="ORF">FC96_GL001932</name>
</gene>
<evidence type="ECO:0000313" key="4">
    <source>
        <dbReference type="Proteomes" id="UP000050911"/>
    </source>
</evidence>
<evidence type="ECO:0000259" key="2">
    <source>
        <dbReference type="SMART" id="SM00257"/>
    </source>
</evidence>
<dbReference type="SMART" id="SM00257">
    <property type="entry name" value="LysM"/>
    <property type="match status" value="1"/>
</dbReference>
<keyword evidence="4" id="KW-1185">Reference proteome</keyword>
<dbReference type="SUPFAM" id="SSF58100">
    <property type="entry name" value="Bacterial hemolysins"/>
    <property type="match status" value="1"/>
</dbReference>
<dbReference type="InterPro" id="IPR048494">
    <property type="entry name" value="Dit-like_N"/>
</dbReference>
<dbReference type="Pfam" id="PF21821">
    <property type="entry name" value="Dit_like"/>
    <property type="match status" value="1"/>
</dbReference>
<accession>A0A0R1HXA3</accession>
<organism evidence="3 4">
    <name type="scientific">Secundilactobacillus kimchicus JCM 15530</name>
    <dbReference type="NCBI Taxonomy" id="1302272"/>
    <lineage>
        <taxon>Bacteria</taxon>
        <taxon>Bacillati</taxon>
        <taxon>Bacillota</taxon>
        <taxon>Bacilli</taxon>
        <taxon>Lactobacillales</taxon>
        <taxon>Lactobacillaceae</taxon>
        <taxon>Secundilactobacillus</taxon>
    </lineage>
</organism>
<dbReference type="AlphaFoldDB" id="A0A0R1HXA3"/>